<evidence type="ECO:0000259" key="2">
    <source>
        <dbReference type="Pfam" id="PF13205"/>
    </source>
</evidence>
<name>A0A2M9ZNK0_9LEPT</name>
<dbReference type="PROSITE" id="PS51257">
    <property type="entry name" value="PROKAR_LIPOPROTEIN"/>
    <property type="match status" value="1"/>
</dbReference>
<dbReference type="AlphaFoldDB" id="A0A2M9ZNK0"/>
<protein>
    <submittedName>
        <fullName evidence="4">Ig-like protein</fullName>
    </submittedName>
</protein>
<organism evidence="4 6">
    <name type="scientific">Leptospira perolatii</name>
    <dbReference type="NCBI Taxonomy" id="2023191"/>
    <lineage>
        <taxon>Bacteria</taxon>
        <taxon>Pseudomonadati</taxon>
        <taxon>Spirochaetota</taxon>
        <taxon>Spirochaetia</taxon>
        <taxon>Leptospirales</taxon>
        <taxon>Leptospiraceae</taxon>
        <taxon>Leptospira</taxon>
    </lineage>
</organism>
<gene>
    <name evidence="3" type="ORF">CH360_15070</name>
    <name evidence="4" type="ORF">CH373_08575</name>
</gene>
<dbReference type="Proteomes" id="UP000231962">
    <property type="component" value="Unassembled WGS sequence"/>
</dbReference>
<dbReference type="EMBL" id="NPDZ01000004">
    <property type="protein sequence ID" value="PJZ73549.1"/>
    <property type="molecule type" value="Genomic_DNA"/>
</dbReference>
<evidence type="ECO:0000313" key="6">
    <source>
        <dbReference type="Proteomes" id="UP000231990"/>
    </source>
</evidence>
<evidence type="ECO:0000313" key="5">
    <source>
        <dbReference type="Proteomes" id="UP000231962"/>
    </source>
</evidence>
<dbReference type="Pfam" id="PF13205">
    <property type="entry name" value="Big_5"/>
    <property type="match status" value="1"/>
</dbReference>
<proteinExistence type="predicted"/>
<dbReference type="EMBL" id="NPDY01000017">
    <property type="protein sequence ID" value="PJZ68713.1"/>
    <property type="molecule type" value="Genomic_DNA"/>
</dbReference>
<dbReference type="OrthoDB" id="342859at2"/>
<sequence>MNQKYTLARIWTKQILKLSGTGLCVLSMLFSCSPDKKGGLAASLLASLGLATDSGGTMPSTNVVVPYTDTDTPAQLPVDFGNGGPQAMLNLASLIQVDRYKSLEIVFSEPMTPTSVESDFVLTESVGTALPGPVSGKGGTFYWKSGGRLVFDPYRELKPNTAYKLTLTSASAALEGGQLKDYQVEFTTEPDYLISASLNGKAVGPANYQKDLTYLDATPGTVSLNLTASFTNPITGPNAIQSITLVHMGSNASRVICSGTCDMTLPLASSLNLNGFTGAESGLKPFQGGNAYEFVITNTTGKSFRRSIGFNYGKVNATPYALLGYGASAILDGNPDSDPAVPSGVDAGKKRGQTLRLFSKILERFAKADYKIDLKTFNDYSTKPKKTDCGGSACGEDSGINLTTVQNSLNTRCIDYYRSGAGDINMILPFGDASGTYGIGYCGANGNTGAFNVNASVLGLGTLPMWLDVYITGISVPPTDPNGVANITDSIYAQGSNVMGLDINGRRAIINLSVIGYTHDCSWAGCLIGNDQKFYFTTTATVNLNAPYDPRLTRAKSTAVFNTSGNIGITINTPFTPNDAITGNFYVQPWWANLTVGNMNLEHSTSGLGEFLGAITEGIANNAVPQVTPAITQAMLKDIVQRIAPSAMNAVISSLNNPGLDIVLPDYLPTPLKNFPLSLKLKLRENQTVTISGSNKASVGSADVSLVAKNPLSVSDPNYHGHELTSGFVSTRPVSVSTPLTSSYAFSQSNMRPGLLLTLTADTVTQAAYSLWQNGALNLRINKQFIDTIRAYAGSDPLFELTNELVKVGTLMNILAPGRNTLIGLDPANDQVLITNVNSTDDVDIDVYPIHAPNGAFKFGGSNALPILEVNFTDLELRIYGRRPNSTRYLLNTVRVSLKGDGHFNFVPFDAPQDKPQYNNLNALSLTIEKDEGKLSYTLDILEGTQFNPFGLDPKGIFQVVNPLIRSLIVPLVNNVLRQVPLPKSLNIASITHPTNGTPCNLQATTDKLRLITVPIPNTEPYPYLFGGLQFQGAADTNPGIVVQCP</sequence>
<evidence type="ECO:0000313" key="3">
    <source>
        <dbReference type="EMBL" id="PJZ68713.1"/>
    </source>
</evidence>
<evidence type="ECO:0000256" key="1">
    <source>
        <dbReference type="ARBA" id="ARBA00022729"/>
    </source>
</evidence>
<feature type="domain" description="SbsA Ig-like" evidence="2">
    <location>
        <begin position="97"/>
        <end position="188"/>
    </location>
</feature>
<reference evidence="5 6" key="1">
    <citation type="submission" date="2017-07" db="EMBL/GenBank/DDBJ databases">
        <title>Leptospira spp. isolated from tropical soils.</title>
        <authorList>
            <person name="Thibeaux R."/>
            <person name="Iraola G."/>
            <person name="Ferres I."/>
            <person name="Bierque E."/>
            <person name="Girault D."/>
            <person name="Soupe-Gilbert M.-E."/>
            <person name="Picardeau M."/>
            <person name="Goarant C."/>
        </authorList>
    </citation>
    <scope>NUCLEOTIDE SEQUENCE [LARGE SCALE GENOMIC DNA]</scope>
    <source>
        <strain evidence="4 6">FH1-B-B1</strain>
        <strain evidence="3 5">FH1-B-C1</strain>
    </source>
</reference>
<dbReference type="Proteomes" id="UP000231990">
    <property type="component" value="Unassembled WGS sequence"/>
</dbReference>
<keyword evidence="5" id="KW-1185">Reference proteome</keyword>
<dbReference type="RefSeq" id="WP_100714881.1">
    <property type="nucleotide sequence ID" value="NZ_NPDY01000017.1"/>
</dbReference>
<dbReference type="Gene3D" id="2.60.40.3710">
    <property type="match status" value="1"/>
</dbReference>
<keyword evidence="1" id="KW-0732">Signal</keyword>
<comment type="caution">
    <text evidence="4">The sequence shown here is derived from an EMBL/GenBank/DDBJ whole genome shotgun (WGS) entry which is preliminary data.</text>
</comment>
<evidence type="ECO:0000313" key="4">
    <source>
        <dbReference type="EMBL" id="PJZ73549.1"/>
    </source>
</evidence>
<dbReference type="InterPro" id="IPR032812">
    <property type="entry name" value="SbsA_Ig"/>
</dbReference>
<accession>A0A2M9ZNK0</accession>